<dbReference type="EMBL" id="CP080095">
    <property type="protein sequence ID" value="QYD68904.1"/>
    <property type="molecule type" value="Genomic_DNA"/>
</dbReference>
<evidence type="ECO:0000313" key="8">
    <source>
        <dbReference type="Proteomes" id="UP000826462"/>
    </source>
</evidence>
<feature type="transmembrane region" description="Helical" evidence="6">
    <location>
        <begin position="74"/>
        <end position="92"/>
    </location>
</feature>
<dbReference type="RefSeq" id="WP_219798283.1">
    <property type="nucleotide sequence ID" value="NZ_CP080095.1"/>
</dbReference>
<organism evidence="7 8">
    <name type="scientific">Paraburkholderia edwinii</name>
    <dbReference type="NCBI Taxonomy" id="2861782"/>
    <lineage>
        <taxon>Bacteria</taxon>
        <taxon>Pseudomonadati</taxon>
        <taxon>Pseudomonadota</taxon>
        <taxon>Betaproteobacteria</taxon>
        <taxon>Burkholderiales</taxon>
        <taxon>Burkholderiaceae</taxon>
        <taxon>Paraburkholderia</taxon>
    </lineage>
</organism>
<feature type="transmembrane region" description="Helical" evidence="6">
    <location>
        <begin position="42"/>
        <end position="68"/>
    </location>
</feature>
<keyword evidence="4 6" id="KW-1133">Transmembrane helix</keyword>
<feature type="transmembrane region" description="Helical" evidence="6">
    <location>
        <begin position="186"/>
        <end position="206"/>
    </location>
</feature>
<dbReference type="PANTHER" id="PTHR30086:SF19">
    <property type="entry name" value="THREONINE EFFLUX PROTEIN"/>
    <property type="match status" value="1"/>
</dbReference>
<accession>A0ABX8UPI2</accession>
<evidence type="ECO:0000256" key="3">
    <source>
        <dbReference type="ARBA" id="ARBA00022692"/>
    </source>
</evidence>
<evidence type="ECO:0000256" key="1">
    <source>
        <dbReference type="ARBA" id="ARBA00004651"/>
    </source>
</evidence>
<comment type="subcellular location">
    <subcellularLocation>
        <location evidence="1">Cell membrane</location>
        <topology evidence="1">Multi-pass membrane protein</topology>
    </subcellularLocation>
</comment>
<feature type="transmembrane region" description="Helical" evidence="6">
    <location>
        <begin position="6"/>
        <end position="30"/>
    </location>
</feature>
<sequence length="246" mass="25995">MASHPYLPILLQIAAVYLVALVSPGPNFFMITQLSLAGKRRLGAASALGVGMGSTVWATLAMLGFAAVLQKIDWVYNGIRIAGALYLIYFGFKLLRSGMRRTIGTMGAIGAKHGNGTEGATGHAAVAPSALSDISPDIPPDISPADDAGAHLRAWRRGLVTSLTNPKSCAFWTSVFATMMPTHAPLWFCGTVLATISLMSAGWYGSVALMFATERTQRGYRKLRRPIDALCGAALIGLGAKLAAER</sequence>
<keyword evidence="5 6" id="KW-0472">Membrane</keyword>
<reference evidence="7 8" key="1">
    <citation type="submission" date="2021-07" db="EMBL/GenBank/DDBJ databases">
        <title>Paraburkholderia edwinii protects Aspergillus sp. from phenazines by acting as a toxin sponge.</title>
        <authorList>
            <person name="Dahlstrom K.M."/>
            <person name="Newman D.K."/>
        </authorList>
    </citation>
    <scope>NUCLEOTIDE SEQUENCE [LARGE SCALE GENOMIC DNA]</scope>
    <source>
        <strain evidence="7 8">Pe01</strain>
    </source>
</reference>
<keyword evidence="8" id="KW-1185">Reference proteome</keyword>
<evidence type="ECO:0000313" key="7">
    <source>
        <dbReference type="EMBL" id="QYD68904.1"/>
    </source>
</evidence>
<dbReference type="Pfam" id="PF01810">
    <property type="entry name" value="LysE"/>
    <property type="match status" value="1"/>
</dbReference>
<proteinExistence type="predicted"/>
<name>A0ABX8UPI2_9BURK</name>
<keyword evidence="3 6" id="KW-0812">Transmembrane</keyword>
<dbReference type="PANTHER" id="PTHR30086">
    <property type="entry name" value="ARGININE EXPORTER PROTEIN ARGO"/>
    <property type="match status" value="1"/>
</dbReference>
<dbReference type="Proteomes" id="UP000826462">
    <property type="component" value="Chromosome 1"/>
</dbReference>
<gene>
    <name evidence="7" type="ORF">KZJ38_00415</name>
</gene>
<evidence type="ECO:0000256" key="2">
    <source>
        <dbReference type="ARBA" id="ARBA00022475"/>
    </source>
</evidence>
<evidence type="ECO:0000256" key="4">
    <source>
        <dbReference type="ARBA" id="ARBA00022989"/>
    </source>
</evidence>
<evidence type="ECO:0000256" key="6">
    <source>
        <dbReference type="SAM" id="Phobius"/>
    </source>
</evidence>
<keyword evidence="2" id="KW-1003">Cell membrane</keyword>
<evidence type="ECO:0000256" key="5">
    <source>
        <dbReference type="ARBA" id="ARBA00023136"/>
    </source>
</evidence>
<protein>
    <submittedName>
        <fullName evidence="7">LysE family translocator</fullName>
    </submittedName>
</protein>
<dbReference type="InterPro" id="IPR001123">
    <property type="entry name" value="LeuE-type"/>
</dbReference>